<organism evidence="1 2">
    <name type="scientific">Polystyrenella longa</name>
    <dbReference type="NCBI Taxonomy" id="2528007"/>
    <lineage>
        <taxon>Bacteria</taxon>
        <taxon>Pseudomonadati</taxon>
        <taxon>Planctomycetota</taxon>
        <taxon>Planctomycetia</taxon>
        <taxon>Planctomycetales</taxon>
        <taxon>Planctomycetaceae</taxon>
        <taxon>Polystyrenella</taxon>
    </lineage>
</organism>
<dbReference type="PANTHER" id="PTHR13812:SF19">
    <property type="entry name" value="KETIMINE REDUCTASE MU-CRYSTALLIN"/>
    <property type="match status" value="1"/>
</dbReference>
<name>A0A518CM30_9PLAN</name>
<evidence type="ECO:0000313" key="1">
    <source>
        <dbReference type="EMBL" id="QDU80244.1"/>
    </source>
</evidence>
<dbReference type="OrthoDB" id="9792005at2"/>
<dbReference type="InterPro" id="IPR003462">
    <property type="entry name" value="ODC_Mu_crystall"/>
</dbReference>
<proteinExistence type="predicted"/>
<dbReference type="Gene3D" id="3.30.1780.10">
    <property type="entry name" value="ornithine cyclodeaminase, domain 1"/>
    <property type="match status" value="1"/>
</dbReference>
<reference evidence="1 2" key="1">
    <citation type="submission" date="2019-02" db="EMBL/GenBank/DDBJ databases">
        <title>Deep-cultivation of Planctomycetes and their phenomic and genomic characterization uncovers novel biology.</title>
        <authorList>
            <person name="Wiegand S."/>
            <person name="Jogler M."/>
            <person name="Boedeker C."/>
            <person name="Pinto D."/>
            <person name="Vollmers J."/>
            <person name="Rivas-Marin E."/>
            <person name="Kohn T."/>
            <person name="Peeters S.H."/>
            <person name="Heuer A."/>
            <person name="Rast P."/>
            <person name="Oberbeckmann S."/>
            <person name="Bunk B."/>
            <person name="Jeske O."/>
            <person name="Meyerdierks A."/>
            <person name="Storesund J.E."/>
            <person name="Kallscheuer N."/>
            <person name="Luecker S."/>
            <person name="Lage O.M."/>
            <person name="Pohl T."/>
            <person name="Merkel B.J."/>
            <person name="Hornburger P."/>
            <person name="Mueller R.-W."/>
            <person name="Bruemmer F."/>
            <person name="Labrenz M."/>
            <person name="Spormann A.M."/>
            <person name="Op den Camp H."/>
            <person name="Overmann J."/>
            <person name="Amann R."/>
            <person name="Jetten M.S.M."/>
            <person name="Mascher T."/>
            <person name="Medema M.H."/>
            <person name="Devos D.P."/>
            <person name="Kaster A.-K."/>
            <person name="Ovreas L."/>
            <person name="Rohde M."/>
            <person name="Galperin M.Y."/>
            <person name="Jogler C."/>
        </authorList>
    </citation>
    <scope>NUCLEOTIDE SEQUENCE [LARGE SCALE GENOMIC DNA]</scope>
    <source>
        <strain evidence="1 2">Pla110</strain>
    </source>
</reference>
<dbReference type="KEGG" id="plon:Pla110_19680"/>
<keyword evidence="2" id="KW-1185">Reference proteome</keyword>
<sequence>MSYPSPVPVIDDSTLPELVPMTVALDLMEQAFGYHAQSKLLAPPRLRSEMQSGDLMFTCGAILDEQGQLGFRVYDLKQVSSPLRSEITPLFSSKNGQLEGLCVGPFLGAWRTGAIGGVIQKYLTSIQSGKMAIIGTGYQARTQLLAAAAALPLTKVEIYGRTRTRAENFLSEMQEFLAKQGTKIAKINLASSIQSAVHGADLVVTATKSEEPILEPNWLTEHVHVHNVGPKFKEAHEIPLEFISSCATTVTDSLQQTKSYDSFLLNGTAEANRLQEFSQLLQTANRTSNPRGYWSSLQQQRSYCCSIGLAGSELFIAREAIRAMREKQNG</sequence>
<dbReference type="EMBL" id="CP036281">
    <property type="protein sequence ID" value="QDU80244.1"/>
    <property type="molecule type" value="Genomic_DNA"/>
</dbReference>
<dbReference type="Pfam" id="PF02423">
    <property type="entry name" value="OCD_Mu_crystall"/>
    <property type="match status" value="1"/>
</dbReference>
<dbReference type="SUPFAM" id="SSF51735">
    <property type="entry name" value="NAD(P)-binding Rossmann-fold domains"/>
    <property type="match status" value="1"/>
</dbReference>
<dbReference type="PANTHER" id="PTHR13812">
    <property type="entry name" value="KETIMINE REDUCTASE MU-CRYSTALLIN"/>
    <property type="match status" value="1"/>
</dbReference>
<dbReference type="RefSeq" id="WP_144995478.1">
    <property type="nucleotide sequence ID" value="NZ_CP036281.1"/>
</dbReference>
<dbReference type="GO" id="GO:0005737">
    <property type="term" value="C:cytoplasm"/>
    <property type="evidence" value="ECO:0007669"/>
    <property type="project" value="TreeGrafter"/>
</dbReference>
<accession>A0A518CM30</accession>
<dbReference type="Gene3D" id="3.40.50.720">
    <property type="entry name" value="NAD(P)-binding Rossmann-like Domain"/>
    <property type="match status" value="1"/>
</dbReference>
<gene>
    <name evidence="1" type="ORF">Pla110_19680</name>
</gene>
<dbReference type="Proteomes" id="UP000317178">
    <property type="component" value="Chromosome"/>
</dbReference>
<evidence type="ECO:0000313" key="2">
    <source>
        <dbReference type="Proteomes" id="UP000317178"/>
    </source>
</evidence>
<dbReference type="InterPro" id="IPR023401">
    <property type="entry name" value="ODC_N"/>
</dbReference>
<protein>
    <submittedName>
        <fullName evidence="1">Alanine dehydrogenase</fullName>
    </submittedName>
</protein>
<dbReference type="InterPro" id="IPR036291">
    <property type="entry name" value="NAD(P)-bd_dom_sf"/>
</dbReference>
<dbReference type="AlphaFoldDB" id="A0A518CM30"/>